<reference evidence="1 2" key="1">
    <citation type="submission" date="2016-10" db="EMBL/GenBank/DDBJ databases">
        <authorList>
            <person name="de Groot N.N."/>
        </authorList>
    </citation>
    <scope>NUCLEOTIDE SEQUENCE [LARGE SCALE GENOMIC DNA]</scope>
    <source>
        <strain evidence="1 2">F</strain>
    </source>
</reference>
<name>A0A1I6ILS2_9FIRM</name>
<accession>A0A1I6ILS2</accession>
<dbReference type="EMBL" id="FOZC01000002">
    <property type="protein sequence ID" value="SFR67589.1"/>
    <property type="molecule type" value="Genomic_DNA"/>
</dbReference>
<dbReference type="Proteomes" id="UP000214760">
    <property type="component" value="Unassembled WGS sequence"/>
</dbReference>
<evidence type="ECO:0000313" key="2">
    <source>
        <dbReference type="Proteomes" id="UP000214760"/>
    </source>
</evidence>
<dbReference type="AlphaFoldDB" id="A0A1I6ILS2"/>
<sequence>MISVWNSTDKCAKFIDRKSVICRDDLIHAEEWFEVTGMSMNWKKWVMTFAAAVCLSGAMSMSAMADEGTPVESAPIVYNGFTAVFDPATGLMILTPALPMSGAVLDTAAVGTQEAVTAPALPM</sequence>
<protein>
    <submittedName>
        <fullName evidence="1">Uncharacterized protein</fullName>
    </submittedName>
</protein>
<proteinExistence type="predicted"/>
<evidence type="ECO:0000313" key="1">
    <source>
        <dbReference type="EMBL" id="SFR67589.1"/>
    </source>
</evidence>
<organism evidence="1 2">
    <name type="scientific">[Clostridium] aminophilum</name>
    <dbReference type="NCBI Taxonomy" id="1526"/>
    <lineage>
        <taxon>Bacteria</taxon>
        <taxon>Bacillati</taxon>
        <taxon>Bacillota</taxon>
        <taxon>Clostridia</taxon>
        <taxon>Lachnospirales</taxon>
        <taxon>Lachnospiraceae</taxon>
    </lineage>
</organism>
<gene>
    <name evidence="1" type="ORF">SAMN02910262_00520</name>
</gene>